<dbReference type="Proteomes" id="UP000003571">
    <property type="component" value="Unassembled WGS sequence"/>
</dbReference>
<accession>H7EPF7</accession>
<protein>
    <recommendedName>
        <fullName evidence="4">5' nucleotidase, deoxy (Pyrimidine), cytosolic type C protein (NT5C)</fullName>
    </recommendedName>
</protein>
<dbReference type="SUPFAM" id="SSF56784">
    <property type="entry name" value="HAD-like"/>
    <property type="match status" value="1"/>
</dbReference>
<evidence type="ECO:0000313" key="3">
    <source>
        <dbReference type="Proteomes" id="UP000003571"/>
    </source>
</evidence>
<comment type="caution">
    <text evidence="2">The sequence shown here is derived from an EMBL/GenBank/DDBJ whole genome shotgun (WGS) entry which is preliminary data.</text>
</comment>
<dbReference type="AlphaFoldDB" id="H7EPF7"/>
<dbReference type="Pfam" id="PF06941">
    <property type="entry name" value="NT5C"/>
    <property type="match status" value="1"/>
</dbReference>
<dbReference type="EMBL" id="AGRW01000054">
    <property type="protein sequence ID" value="EIC00790.1"/>
    <property type="molecule type" value="Genomic_DNA"/>
</dbReference>
<dbReference type="Gene3D" id="3.40.50.1000">
    <property type="entry name" value="HAD superfamily/HAD-like"/>
    <property type="match status" value="1"/>
</dbReference>
<dbReference type="GO" id="GO:0008253">
    <property type="term" value="F:5'-nucleotidase activity"/>
    <property type="evidence" value="ECO:0007669"/>
    <property type="project" value="InterPro"/>
</dbReference>
<organism evidence="2 3">
    <name type="scientific">Treponema saccharophilum DSM 2985</name>
    <dbReference type="NCBI Taxonomy" id="907348"/>
    <lineage>
        <taxon>Bacteria</taxon>
        <taxon>Pseudomonadati</taxon>
        <taxon>Spirochaetota</taxon>
        <taxon>Spirochaetia</taxon>
        <taxon>Spirochaetales</taxon>
        <taxon>Treponemataceae</taxon>
        <taxon>Treponema</taxon>
    </lineage>
</organism>
<dbReference type="InterPro" id="IPR023214">
    <property type="entry name" value="HAD_sf"/>
</dbReference>
<reference evidence="2 3" key="1">
    <citation type="submission" date="2011-09" db="EMBL/GenBank/DDBJ databases">
        <title>The draft genome of Treponema saccharophilum DSM 2985.</title>
        <authorList>
            <consortium name="US DOE Joint Genome Institute (JGI-PGF)"/>
            <person name="Lucas S."/>
            <person name="Copeland A."/>
            <person name="Lapidus A."/>
            <person name="Glavina del Rio T."/>
            <person name="Dalin E."/>
            <person name="Tice H."/>
            <person name="Bruce D."/>
            <person name="Goodwin L."/>
            <person name="Pitluck S."/>
            <person name="Peters L."/>
            <person name="Kyrpides N."/>
            <person name="Mavromatis K."/>
            <person name="Ivanova N."/>
            <person name="Markowitz V."/>
            <person name="Cheng J.-F."/>
            <person name="Hugenholtz P."/>
            <person name="Woyke T."/>
            <person name="Wu D."/>
            <person name="Gronow S."/>
            <person name="Wellnitz S."/>
            <person name="Brambilla E."/>
            <person name="Klenk H.-P."/>
            <person name="Eisen J.A."/>
        </authorList>
    </citation>
    <scope>NUCLEOTIDE SEQUENCE [LARGE SCALE GENOMIC DNA]</scope>
    <source>
        <strain evidence="2 3">DSM 2985</strain>
    </source>
</reference>
<proteinExistence type="inferred from homology"/>
<name>H7EPF7_9SPIR</name>
<sequence>MKLYLDMDGVLVDFRKQAEKYHLYIGEEGINWLLVMLIGKKFWTSMEWLDGAQDAYSELNNFCKSSGHELHILSSVRLKSGKKGKTEWISEHTNIPEENITIVRRSRFKNAFAKGDALLIDDRAKNVEAFSNAGGNSLLFRGWSRKFVGEIKKILERK</sequence>
<evidence type="ECO:0000313" key="2">
    <source>
        <dbReference type="EMBL" id="EIC00790.1"/>
    </source>
</evidence>
<evidence type="ECO:0008006" key="4">
    <source>
        <dbReference type="Google" id="ProtNLM"/>
    </source>
</evidence>
<comment type="similarity">
    <text evidence="1">Belongs to the 5'(3')-deoxyribonucleotidase family.</text>
</comment>
<evidence type="ECO:0000256" key="1">
    <source>
        <dbReference type="ARBA" id="ARBA00009589"/>
    </source>
</evidence>
<dbReference type="GO" id="GO:0009264">
    <property type="term" value="P:deoxyribonucleotide catabolic process"/>
    <property type="evidence" value="ECO:0007669"/>
    <property type="project" value="InterPro"/>
</dbReference>
<gene>
    <name evidence="2" type="ORF">TresaDRAFT_0263</name>
</gene>
<dbReference type="PATRIC" id="fig|907348.3.peg.2856"/>
<dbReference type="InterPro" id="IPR010708">
    <property type="entry name" value="5'(3')-deoxyribonucleotidase"/>
</dbReference>
<dbReference type="InterPro" id="IPR036412">
    <property type="entry name" value="HAD-like_sf"/>
</dbReference>
<keyword evidence="3" id="KW-1185">Reference proteome</keyword>